<organism evidence="4 5">
    <name type="scientific">Lolium multiflorum</name>
    <name type="common">Italian ryegrass</name>
    <name type="synonym">Lolium perenne subsp. multiflorum</name>
    <dbReference type="NCBI Taxonomy" id="4521"/>
    <lineage>
        <taxon>Eukaryota</taxon>
        <taxon>Viridiplantae</taxon>
        <taxon>Streptophyta</taxon>
        <taxon>Embryophyta</taxon>
        <taxon>Tracheophyta</taxon>
        <taxon>Spermatophyta</taxon>
        <taxon>Magnoliopsida</taxon>
        <taxon>Liliopsida</taxon>
        <taxon>Poales</taxon>
        <taxon>Poaceae</taxon>
        <taxon>BOP clade</taxon>
        <taxon>Pooideae</taxon>
        <taxon>Poodae</taxon>
        <taxon>Poeae</taxon>
        <taxon>Poeae Chloroplast Group 2 (Poeae type)</taxon>
        <taxon>Loliodinae</taxon>
        <taxon>Loliinae</taxon>
        <taxon>Lolium</taxon>
    </lineage>
</organism>
<evidence type="ECO:0000313" key="4">
    <source>
        <dbReference type="EMBL" id="KAK1648066.1"/>
    </source>
</evidence>
<comment type="similarity">
    <text evidence="2">Belongs to the Tdpoz family.</text>
</comment>
<accession>A0AAD8S9C5</accession>
<dbReference type="PROSITE" id="PS50144">
    <property type="entry name" value="MATH"/>
    <property type="match status" value="1"/>
</dbReference>
<sequence>MLEFIYTDSWPLLVDADEAVEMTQHLLVAADRYGLERLKLICEDMLCDRIDTSTVATTLTLAEQHGCRVLKQACIYFLQWVPGNLKAVMASDGFQHLKASCPSLVKAIIDKAVAVAGSHVLTFESYSGLQGFGNGRCIPSITFVIGGRRWCIQCYPDGHTSEHVGWISLFLLLDNTDTVRTAINAWYEISLLGLDWNPVPSCSMASGTPCKFFGKRGHGGDAFSFRCDITVTE</sequence>
<dbReference type="PANTHER" id="PTHR26379:SF483">
    <property type="entry name" value="OS11G0619800 PROTEIN"/>
    <property type="match status" value="1"/>
</dbReference>
<comment type="caution">
    <text evidence="4">The sequence shown here is derived from an EMBL/GenBank/DDBJ whole genome shotgun (WGS) entry which is preliminary data.</text>
</comment>
<dbReference type="InterPro" id="IPR008974">
    <property type="entry name" value="TRAF-like"/>
</dbReference>
<dbReference type="InterPro" id="IPR011333">
    <property type="entry name" value="SKP1/BTB/POZ_sf"/>
</dbReference>
<dbReference type="Pfam" id="PF22486">
    <property type="entry name" value="MATH_2"/>
    <property type="match status" value="1"/>
</dbReference>
<protein>
    <recommendedName>
        <fullName evidence="3">MATH domain-containing protein</fullName>
    </recommendedName>
</protein>
<reference evidence="4" key="1">
    <citation type="submission" date="2023-07" db="EMBL/GenBank/DDBJ databases">
        <title>A chromosome-level genome assembly of Lolium multiflorum.</title>
        <authorList>
            <person name="Chen Y."/>
            <person name="Copetti D."/>
            <person name="Kolliker R."/>
            <person name="Studer B."/>
        </authorList>
    </citation>
    <scope>NUCLEOTIDE SEQUENCE</scope>
    <source>
        <strain evidence="4">02402/16</strain>
        <tissue evidence="4">Leaf</tissue>
    </source>
</reference>
<dbReference type="InterPro" id="IPR002083">
    <property type="entry name" value="MATH/TRAF_dom"/>
</dbReference>
<feature type="domain" description="MATH" evidence="3">
    <location>
        <begin position="116"/>
        <end position="233"/>
    </location>
</feature>
<dbReference type="Proteomes" id="UP001231189">
    <property type="component" value="Unassembled WGS sequence"/>
</dbReference>
<dbReference type="CDD" id="cd00121">
    <property type="entry name" value="MATH"/>
    <property type="match status" value="1"/>
</dbReference>
<dbReference type="Pfam" id="PF24570">
    <property type="entry name" value="BACK_BPM_SPOP"/>
    <property type="match status" value="1"/>
</dbReference>
<keyword evidence="5" id="KW-1185">Reference proteome</keyword>
<dbReference type="PANTHER" id="PTHR26379">
    <property type="entry name" value="BTB/POZ AND MATH DOMAIN-CONTAINING PROTEIN 1"/>
    <property type="match status" value="1"/>
</dbReference>
<dbReference type="SUPFAM" id="SSF54695">
    <property type="entry name" value="POZ domain"/>
    <property type="match status" value="1"/>
</dbReference>
<evidence type="ECO:0000256" key="2">
    <source>
        <dbReference type="ARBA" id="ARBA00010846"/>
    </source>
</evidence>
<proteinExistence type="inferred from homology"/>
<dbReference type="GO" id="GO:0016567">
    <property type="term" value="P:protein ubiquitination"/>
    <property type="evidence" value="ECO:0007669"/>
    <property type="project" value="InterPro"/>
</dbReference>
<dbReference type="InterPro" id="IPR056423">
    <property type="entry name" value="BACK_BPM_SPOP"/>
</dbReference>
<comment type="pathway">
    <text evidence="1">Protein modification; protein ubiquitination.</text>
</comment>
<dbReference type="Gene3D" id="1.25.40.420">
    <property type="match status" value="1"/>
</dbReference>
<dbReference type="SUPFAM" id="SSF49599">
    <property type="entry name" value="TRAF domain-like"/>
    <property type="match status" value="1"/>
</dbReference>
<dbReference type="EMBL" id="JAUUTY010000004">
    <property type="protein sequence ID" value="KAK1648066.1"/>
    <property type="molecule type" value="Genomic_DNA"/>
</dbReference>
<dbReference type="Gene3D" id="3.30.710.10">
    <property type="entry name" value="Potassium Channel Kv1.1, Chain A"/>
    <property type="match status" value="1"/>
</dbReference>
<evidence type="ECO:0000259" key="3">
    <source>
        <dbReference type="PROSITE" id="PS50144"/>
    </source>
</evidence>
<dbReference type="AlphaFoldDB" id="A0AAD8S9C5"/>
<dbReference type="InterPro" id="IPR045005">
    <property type="entry name" value="BPM1-6"/>
</dbReference>
<dbReference type="Gene3D" id="2.60.210.10">
    <property type="entry name" value="Apoptosis, Tumor Necrosis Factor Receptor Associated Protein 2, Chain A"/>
    <property type="match status" value="1"/>
</dbReference>
<gene>
    <name evidence="4" type="ORF">QYE76_065871</name>
</gene>
<name>A0AAD8S9C5_LOLMU</name>
<evidence type="ECO:0000256" key="1">
    <source>
        <dbReference type="ARBA" id="ARBA00004906"/>
    </source>
</evidence>
<evidence type="ECO:0000313" key="5">
    <source>
        <dbReference type="Proteomes" id="UP001231189"/>
    </source>
</evidence>